<dbReference type="GO" id="GO:0000786">
    <property type="term" value="C:nucleosome"/>
    <property type="evidence" value="ECO:0007669"/>
    <property type="project" value="InterPro"/>
</dbReference>
<evidence type="ECO:0000313" key="5">
    <source>
        <dbReference type="Proteomes" id="UP000027361"/>
    </source>
</evidence>
<dbReference type="AlphaFoldDB" id="A0A066VDR3"/>
<organism evidence="4 5">
    <name type="scientific">Tilletiaria anomala (strain ATCC 24038 / CBS 436.72 / UBC 951)</name>
    <dbReference type="NCBI Taxonomy" id="1037660"/>
    <lineage>
        <taxon>Eukaryota</taxon>
        <taxon>Fungi</taxon>
        <taxon>Dikarya</taxon>
        <taxon>Basidiomycota</taxon>
        <taxon>Ustilaginomycotina</taxon>
        <taxon>Exobasidiomycetes</taxon>
        <taxon>Georgefischeriales</taxon>
        <taxon>Tilletiariaceae</taxon>
        <taxon>Tilletiaria</taxon>
    </lineage>
</organism>
<dbReference type="Pfam" id="PF00538">
    <property type="entry name" value="Linker_histone"/>
    <property type="match status" value="1"/>
</dbReference>
<evidence type="ECO:0000256" key="1">
    <source>
        <dbReference type="ARBA" id="ARBA00020833"/>
    </source>
</evidence>
<dbReference type="Proteomes" id="UP000027361">
    <property type="component" value="Unassembled WGS sequence"/>
</dbReference>
<gene>
    <name evidence="4" type="ORF">K437DRAFT_48029</name>
</gene>
<feature type="region of interest" description="Disordered" evidence="2">
    <location>
        <begin position="89"/>
        <end position="129"/>
    </location>
</feature>
<dbReference type="GO" id="GO:0003677">
    <property type="term" value="F:DNA binding"/>
    <property type="evidence" value="ECO:0007669"/>
    <property type="project" value="InterPro"/>
</dbReference>
<dbReference type="InterPro" id="IPR036388">
    <property type="entry name" value="WH-like_DNA-bd_sf"/>
</dbReference>
<dbReference type="RefSeq" id="XP_013240195.1">
    <property type="nucleotide sequence ID" value="XM_013384741.1"/>
</dbReference>
<accession>A0A066VDR3</accession>
<keyword evidence="5" id="KW-1185">Reference proteome</keyword>
<dbReference type="InterPro" id="IPR005818">
    <property type="entry name" value="Histone_H1/H5_H15"/>
</dbReference>
<name>A0A066VDR3_TILAU</name>
<dbReference type="OrthoDB" id="1110759at2759"/>
<dbReference type="PROSITE" id="PS51504">
    <property type="entry name" value="H15"/>
    <property type="match status" value="1"/>
</dbReference>
<evidence type="ECO:0000259" key="3">
    <source>
        <dbReference type="PROSITE" id="PS51504"/>
    </source>
</evidence>
<reference evidence="4 5" key="1">
    <citation type="submission" date="2014-05" db="EMBL/GenBank/DDBJ databases">
        <title>Draft genome sequence of a rare smut relative, Tilletiaria anomala UBC 951.</title>
        <authorList>
            <consortium name="DOE Joint Genome Institute"/>
            <person name="Toome M."/>
            <person name="Kuo A."/>
            <person name="Henrissat B."/>
            <person name="Lipzen A."/>
            <person name="Tritt A."/>
            <person name="Yoshinaga Y."/>
            <person name="Zane M."/>
            <person name="Barry K."/>
            <person name="Grigoriev I.V."/>
            <person name="Spatafora J.W."/>
            <person name="Aimea M.C."/>
        </authorList>
    </citation>
    <scope>NUCLEOTIDE SEQUENCE [LARGE SCALE GENOMIC DNA]</scope>
    <source>
        <strain evidence="4 5">UBC 951</strain>
    </source>
</reference>
<dbReference type="HOGENOM" id="CLU_052897_3_2_1"/>
<dbReference type="InterPro" id="IPR036390">
    <property type="entry name" value="WH_DNA-bd_sf"/>
</dbReference>
<proteinExistence type="predicted"/>
<dbReference type="InParanoid" id="A0A066VDR3"/>
<dbReference type="GeneID" id="25267529"/>
<evidence type="ECO:0000313" key="4">
    <source>
        <dbReference type="EMBL" id="KDN36884.1"/>
    </source>
</evidence>
<dbReference type="STRING" id="1037660.A0A066VDR3"/>
<feature type="domain" description="H15" evidence="3">
    <location>
        <begin position="1"/>
        <end position="72"/>
    </location>
</feature>
<comment type="caution">
    <text evidence="4">The sequence shown here is derived from an EMBL/GenBank/DDBJ whole genome shotgun (WGS) entry which is preliminary data.</text>
</comment>
<feature type="compositionally biased region" description="Low complexity" evidence="2">
    <location>
        <begin position="120"/>
        <end position="129"/>
    </location>
</feature>
<protein>
    <recommendedName>
        <fullName evidence="1">Histone H1</fullName>
    </recommendedName>
</protein>
<evidence type="ECO:0000256" key="2">
    <source>
        <dbReference type="SAM" id="MobiDB-lite"/>
    </source>
</evidence>
<dbReference type="GO" id="GO:0006334">
    <property type="term" value="P:nucleosome assembly"/>
    <property type="evidence" value="ECO:0007669"/>
    <property type="project" value="InterPro"/>
</dbReference>
<dbReference type="Gene3D" id="1.10.10.10">
    <property type="entry name" value="Winged helix-like DNA-binding domain superfamily/Winged helix DNA-binding domain"/>
    <property type="match status" value="1"/>
</dbReference>
<dbReference type="EMBL" id="JMSN01000154">
    <property type="protein sequence ID" value="KDN36884.1"/>
    <property type="molecule type" value="Genomic_DNA"/>
</dbReference>
<feature type="compositionally biased region" description="Low complexity" evidence="2">
    <location>
        <begin position="94"/>
        <end position="112"/>
    </location>
</feature>
<dbReference type="SUPFAM" id="SSF46785">
    <property type="entry name" value="Winged helix' DNA-binding domain"/>
    <property type="match status" value="1"/>
</dbReference>
<dbReference type="OMA" id="MISECIA"/>
<sequence>MIKEAILAHPEEARSGIGRPTIKKYIHQKHPQTVSMPAASFNNLISKAITKGEEKKIFVLPKGPSGKVKLAPKVKEVVKKPVVKKPVVKKPAVKKATPAKKPATAKKVSSATKPKKTTTSKKPAAKVSS</sequence>